<dbReference type="Gene3D" id="3.40.50.1820">
    <property type="entry name" value="alpha/beta hydrolase"/>
    <property type="match status" value="1"/>
</dbReference>
<dbReference type="AlphaFoldDB" id="A0A382UJ82"/>
<evidence type="ECO:0000313" key="1">
    <source>
        <dbReference type="EMBL" id="SVD34334.1"/>
    </source>
</evidence>
<dbReference type="EMBL" id="UINC01144673">
    <property type="protein sequence ID" value="SVD34334.1"/>
    <property type="molecule type" value="Genomic_DNA"/>
</dbReference>
<sequence length="197" mass="22099">AAADRRVRVAVSQVPVADGEDWLHRMRREYEWQEFLDRLEADRRERVVGGRGEMVHPREEIMVPTPERRATKVKSDVDDKIPSSVPLRCAEAIMQYRPIDVVDQVAPAGLMVIGVENDATTPTDHAVSLYERAGTPKKLVMQGHTTHYAAYKQYGDHVIPLIVDWYARHFDGGAVRVRSAVSTEIDALLVKEAASDG</sequence>
<name>A0A382UJ82_9ZZZZ</name>
<reference evidence="1" key="1">
    <citation type="submission" date="2018-05" db="EMBL/GenBank/DDBJ databases">
        <authorList>
            <person name="Lanie J.A."/>
            <person name="Ng W.-L."/>
            <person name="Kazmierczak K.M."/>
            <person name="Andrzejewski T.M."/>
            <person name="Davidsen T.M."/>
            <person name="Wayne K.J."/>
            <person name="Tettelin H."/>
            <person name="Glass J.I."/>
            <person name="Rusch D."/>
            <person name="Podicherti R."/>
            <person name="Tsui H.-C.T."/>
            <person name="Winkler M.E."/>
        </authorList>
    </citation>
    <scope>NUCLEOTIDE SEQUENCE</scope>
</reference>
<dbReference type="InterPro" id="IPR029058">
    <property type="entry name" value="AB_hydrolase_fold"/>
</dbReference>
<organism evidence="1">
    <name type="scientific">marine metagenome</name>
    <dbReference type="NCBI Taxonomy" id="408172"/>
    <lineage>
        <taxon>unclassified sequences</taxon>
        <taxon>metagenomes</taxon>
        <taxon>ecological metagenomes</taxon>
    </lineage>
</organism>
<feature type="non-terminal residue" evidence="1">
    <location>
        <position position="1"/>
    </location>
</feature>
<proteinExistence type="predicted"/>
<protein>
    <recommendedName>
        <fullName evidence="2">Alpha/beta hydrolase</fullName>
    </recommendedName>
</protein>
<gene>
    <name evidence="1" type="ORF">METZ01_LOCUS387188</name>
</gene>
<evidence type="ECO:0008006" key="2">
    <source>
        <dbReference type="Google" id="ProtNLM"/>
    </source>
</evidence>
<dbReference type="SUPFAM" id="SSF53474">
    <property type="entry name" value="alpha/beta-Hydrolases"/>
    <property type="match status" value="1"/>
</dbReference>
<accession>A0A382UJ82</accession>